<accession>A0A177B9I2</accession>
<organism evidence="3 4">
    <name type="scientific">Intoshia linei</name>
    <dbReference type="NCBI Taxonomy" id="1819745"/>
    <lineage>
        <taxon>Eukaryota</taxon>
        <taxon>Metazoa</taxon>
        <taxon>Spiralia</taxon>
        <taxon>Lophotrochozoa</taxon>
        <taxon>Mesozoa</taxon>
        <taxon>Orthonectida</taxon>
        <taxon>Rhopaluridae</taxon>
        <taxon>Intoshia</taxon>
    </lineage>
</organism>
<evidence type="ECO:0000256" key="1">
    <source>
        <dbReference type="ARBA" id="ARBA00023054"/>
    </source>
</evidence>
<dbReference type="EMBL" id="LWCA01000096">
    <property type="protein sequence ID" value="OAF70957.1"/>
    <property type="molecule type" value="Genomic_DNA"/>
</dbReference>
<gene>
    <name evidence="3" type="ORF">A3Q56_01324</name>
</gene>
<proteinExistence type="predicted"/>
<comment type="caution">
    <text evidence="3">The sequence shown here is derived from an EMBL/GenBank/DDBJ whole genome shotgun (WGS) entry which is preliminary data.</text>
</comment>
<evidence type="ECO:0000256" key="2">
    <source>
        <dbReference type="SAM" id="Coils"/>
    </source>
</evidence>
<protein>
    <submittedName>
        <fullName evidence="3">Uncharacterized protein</fullName>
    </submittedName>
</protein>
<sequence>MEINSIDEEDEISKDICHKFKNLRNLTDYEKSHKGFLLSRINQQSELILLLKCRCDDLSHRLTKSKSLNVSYTTSVDIIENNLKEVLTEKDHWQNRFNQLNENHVELIKIKNDYKEANKHLVLQISSVDLTNSKFNKTINILNQKLIEKDTMISWLKKEFSNTHNEYKLKMETLTLKNQHMQTEMKQLKNDLLDKEKLIRCKNLEVNNIKEKSDKNTMIACQDLNKKINIIQSENKNLQELLVKKNKIAQKNLQDAKKLNEKVDKYETKISIQNKCIEELTEKIDSNQDYINIKIKCDHLMTEKIILEKDYTTFKEYAMNLIEKERRENKNLVYFHG</sequence>
<dbReference type="OrthoDB" id="10020070at2759"/>
<name>A0A177B9I2_9BILA</name>
<keyword evidence="4" id="KW-1185">Reference proteome</keyword>
<reference evidence="3 4" key="1">
    <citation type="submission" date="2016-04" db="EMBL/GenBank/DDBJ databases">
        <title>The genome of Intoshia linei affirms orthonectids as highly simplified spiralians.</title>
        <authorList>
            <person name="Mikhailov K.V."/>
            <person name="Slusarev G.S."/>
            <person name="Nikitin M.A."/>
            <person name="Logacheva M.D."/>
            <person name="Penin A."/>
            <person name="Aleoshin V."/>
            <person name="Panchin Y.V."/>
        </authorList>
    </citation>
    <scope>NUCLEOTIDE SEQUENCE [LARGE SCALE GENOMIC DNA]</scope>
    <source>
        <strain evidence="3">Intl2013</strain>
        <tissue evidence="3">Whole animal</tissue>
    </source>
</reference>
<keyword evidence="1 2" id="KW-0175">Coiled coil</keyword>
<dbReference type="InterPro" id="IPR043450">
    <property type="entry name" value="CCDC89-like"/>
</dbReference>
<dbReference type="PANTHER" id="PTHR34768">
    <property type="entry name" value="COILED-COIL DOMAIN-CONTAINING PROTEIN 89"/>
    <property type="match status" value="1"/>
</dbReference>
<feature type="coiled-coil region" evidence="2">
    <location>
        <begin position="76"/>
        <end position="103"/>
    </location>
</feature>
<evidence type="ECO:0000313" key="3">
    <source>
        <dbReference type="EMBL" id="OAF70957.1"/>
    </source>
</evidence>
<dbReference type="Proteomes" id="UP000078046">
    <property type="component" value="Unassembled WGS sequence"/>
</dbReference>
<dbReference type="PANTHER" id="PTHR34768:SF2">
    <property type="entry name" value="COILED-COIL DOMAIN CONTAINING 89"/>
    <property type="match status" value="1"/>
</dbReference>
<feature type="coiled-coil region" evidence="2">
    <location>
        <begin position="171"/>
        <end position="283"/>
    </location>
</feature>
<dbReference type="AlphaFoldDB" id="A0A177B9I2"/>
<evidence type="ECO:0000313" key="4">
    <source>
        <dbReference type="Proteomes" id="UP000078046"/>
    </source>
</evidence>